<keyword evidence="1" id="KW-1133">Transmembrane helix</keyword>
<evidence type="ECO:0000256" key="1">
    <source>
        <dbReference type="SAM" id="Phobius"/>
    </source>
</evidence>
<keyword evidence="1" id="KW-0812">Transmembrane</keyword>
<dbReference type="EMBL" id="HACG01044448">
    <property type="protein sequence ID" value="CEK91313.1"/>
    <property type="molecule type" value="Transcribed_RNA"/>
</dbReference>
<accession>A0A0B7BE92</accession>
<proteinExistence type="predicted"/>
<dbReference type="AlphaFoldDB" id="A0A0B7BE92"/>
<name>A0A0B7BE92_9EUPU</name>
<protein>
    <submittedName>
        <fullName evidence="2">Uncharacterized protein</fullName>
    </submittedName>
</protein>
<sequence>MRLESLDIEFVYISHINWAIQFGCIFIYLFCFQGNSTGTSVINTVLPGQNNSNMTLKQMYGIFGTVVKPVTQLPGDLCMRTHSGRLLICCSTKSHY</sequence>
<reference evidence="2" key="1">
    <citation type="submission" date="2014-12" db="EMBL/GenBank/DDBJ databases">
        <title>Insight into the proteome of Arion vulgaris.</title>
        <authorList>
            <person name="Aradska J."/>
            <person name="Bulat T."/>
            <person name="Smidak R."/>
            <person name="Sarate P."/>
            <person name="Gangsoo J."/>
            <person name="Sialana F."/>
            <person name="Bilban M."/>
            <person name="Lubec G."/>
        </authorList>
    </citation>
    <scope>NUCLEOTIDE SEQUENCE</scope>
    <source>
        <tissue evidence="2">Skin</tissue>
    </source>
</reference>
<feature type="transmembrane region" description="Helical" evidence="1">
    <location>
        <begin position="12"/>
        <end position="32"/>
    </location>
</feature>
<keyword evidence="1" id="KW-0472">Membrane</keyword>
<organism evidence="2">
    <name type="scientific">Arion vulgaris</name>
    <dbReference type="NCBI Taxonomy" id="1028688"/>
    <lineage>
        <taxon>Eukaryota</taxon>
        <taxon>Metazoa</taxon>
        <taxon>Spiralia</taxon>
        <taxon>Lophotrochozoa</taxon>
        <taxon>Mollusca</taxon>
        <taxon>Gastropoda</taxon>
        <taxon>Heterobranchia</taxon>
        <taxon>Euthyneura</taxon>
        <taxon>Panpulmonata</taxon>
        <taxon>Eupulmonata</taxon>
        <taxon>Stylommatophora</taxon>
        <taxon>Helicina</taxon>
        <taxon>Arionoidea</taxon>
        <taxon>Arionidae</taxon>
        <taxon>Arion</taxon>
    </lineage>
</organism>
<gene>
    <name evidence="2" type="primary">ORF182218</name>
</gene>
<evidence type="ECO:0000313" key="2">
    <source>
        <dbReference type="EMBL" id="CEK91313.1"/>
    </source>
</evidence>